<proteinExistence type="predicted"/>
<dbReference type="SUPFAM" id="SSF48317">
    <property type="entry name" value="Acid phosphatase/Vanadium-dependent haloperoxidase"/>
    <property type="match status" value="1"/>
</dbReference>
<dbReference type="SMART" id="SM00014">
    <property type="entry name" value="acidPPc"/>
    <property type="match status" value="1"/>
</dbReference>
<dbReference type="InterPro" id="IPR036938">
    <property type="entry name" value="PAP2/HPO_sf"/>
</dbReference>
<keyword evidence="4" id="KW-1185">Reference proteome</keyword>
<feature type="transmembrane region" description="Helical" evidence="1">
    <location>
        <begin position="92"/>
        <end position="110"/>
    </location>
</feature>
<accession>A0ABW4DMG0</accession>
<dbReference type="PANTHER" id="PTHR14969">
    <property type="entry name" value="SPHINGOSINE-1-PHOSPHATE PHOSPHOHYDROLASE"/>
    <property type="match status" value="1"/>
</dbReference>
<keyword evidence="1" id="KW-0812">Transmembrane</keyword>
<dbReference type="EMBL" id="JBHTOF010000025">
    <property type="protein sequence ID" value="MFD1465192.1"/>
    <property type="molecule type" value="Genomic_DNA"/>
</dbReference>
<protein>
    <submittedName>
        <fullName evidence="3">Phosphatase PAP2 family protein</fullName>
    </submittedName>
</protein>
<gene>
    <name evidence="3" type="ORF">ACFQ4L_03700</name>
</gene>
<feature type="transmembrane region" description="Helical" evidence="1">
    <location>
        <begin position="12"/>
        <end position="32"/>
    </location>
</feature>
<feature type="domain" description="Phosphatidic acid phosphatase type 2/haloperoxidase" evidence="2">
    <location>
        <begin position="93"/>
        <end position="205"/>
    </location>
</feature>
<dbReference type="CDD" id="cd03392">
    <property type="entry name" value="PAP2_like_2"/>
    <property type="match status" value="1"/>
</dbReference>
<feature type="transmembrane region" description="Helical" evidence="1">
    <location>
        <begin position="190"/>
        <end position="208"/>
    </location>
</feature>
<feature type="transmembrane region" description="Helical" evidence="1">
    <location>
        <begin position="67"/>
        <end position="85"/>
    </location>
</feature>
<feature type="transmembrane region" description="Helical" evidence="1">
    <location>
        <begin position="130"/>
        <end position="151"/>
    </location>
</feature>
<dbReference type="Gene3D" id="1.20.144.10">
    <property type="entry name" value="Phosphatidic acid phosphatase type 2/haloperoxidase"/>
    <property type="match status" value="2"/>
</dbReference>
<comment type="caution">
    <text evidence="3">The sequence shown here is derived from an EMBL/GenBank/DDBJ whole genome shotgun (WGS) entry which is preliminary data.</text>
</comment>
<dbReference type="InterPro" id="IPR000326">
    <property type="entry name" value="PAP2/HPO"/>
</dbReference>
<evidence type="ECO:0000313" key="4">
    <source>
        <dbReference type="Proteomes" id="UP001597244"/>
    </source>
</evidence>
<dbReference type="RefSeq" id="WP_125577164.1">
    <property type="nucleotide sequence ID" value="NZ_JBHTOF010000025.1"/>
</dbReference>
<reference evidence="4" key="1">
    <citation type="journal article" date="2019" name="Int. J. Syst. Evol. Microbiol.">
        <title>The Global Catalogue of Microorganisms (GCM) 10K type strain sequencing project: providing services to taxonomists for standard genome sequencing and annotation.</title>
        <authorList>
            <consortium name="The Broad Institute Genomics Platform"/>
            <consortium name="The Broad Institute Genome Sequencing Center for Infectious Disease"/>
            <person name="Wu L."/>
            <person name="Ma J."/>
        </authorList>
    </citation>
    <scope>NUCLEOTIDE SEQUENCE [LARGE SCALE GENOMIC DNA]</scope>
    <source>
        <strain evidence="4">CCM 8951</strain>
    </source>
</reference>
<name>A0ABW4DMG0_9LACO</name>
<keyword evidence="1" id="KW-1133">Transmembrane helix</keyword>
<feature type="transmembrane region" description="Helical" evidence="1">
    <location>
        <begin position="163"/>
        <end position="184"/>
    </location>
</feature>
<dbReference type="Pfam" id="PF01569">
    <property type="entry name" value="PAP2"/>
    <property type="match status" value="1"/>
</dbReference>
<evidence type="ECO:0000313" key="3">
    <source>
        <dbReference type="EMBL" id="MFD1465192.1"/>
    </source>
</evidence>
<evidence type="ECO:0000259" key="2">
    <source>
        <dbReference type="SMART" id="SM00014"/>
    </source>
</evidence>
<dbReference type="Proteomes" id="UP001597244">
    <property type="component" value="Unassembled WGS sequence"/>
</dbReference>
<keyword evidence="1" id="KW-0472">Membrane</keyword>
<organism evidence="3 4">
    <name type="scientific">Lapidilactobacillus mulanensis</name>
    <dbReference type="NCBI Taxonomy" id="2485999"/>
    <lineage>
        <taxon>Bacteria</taxon>
        <taxon>Bacillati</taxon>
        <taxon>Bacillota</taxon>
        <taxon>Bacilli</taxon>
        <taxon>Lactobacillales</taxon>
        <taxon>Lactobacillaceae</taxon>
        <taxon>Lapidilactobacillus</taxon>
    </lineage>
</organism>
<dbReference type="PANTHER" id="PTHR14969:SF13">
    <property type="entry name" value="AT30094P"/>
    <property type="match status" value="1"/>
</dbReference>
<evidence type="ECO:0000256" key="1">
    <source>
        <dbReference type="SAM" id="Phobius"/>
    </source>
</evidence>
<sequence length="223" mass="25614">MKYTQTRKNHPAISIGITTLSYLIFALFFWGVTQHAGWIHTYDNTIYAWLKPLHPNATPFFTLYTKIGNPLIVSTLAVLIFFVLILRNHWRWGAFLGINMVLGNAINHTIKNIVRRPRPTLPHLVVETGFSFPSGHATTAVLLFGTLLLIGHFTLQRQNLRRFWIGAMIVMLLLLGISRLYVQVHYPSDVTAGFALALGNLIVHWLIARRTYLRPELQRFENR</sequence>